<name>W4MCT0_9BACT</name>
<evidence type="ECO:0000313" key="1">
    <source>
        <dbReference type="EMBL" id="ETX07427.1"/>
    </source>
</evidence>
<dbReference type="EMBL" id="AZHX01000460">
    <property type="protein sequence ID" value="ETX07427.1"/>
    <property type="molecule type" value="Genomic_DNA"/>
</dbReference>
<gene>
    <name evidence="1" type="ORF">ETSY2_11310</name>
</gene>
<dbReference type="HOGENOM" id="CLU_2877426_0_0_7"/>
<protein>
    <submittedName>
        <fullName evidence="1">Uncharacterized protein</fullName>
    </submittedName>
</protein>
<organism evidence="1 2">
    <name type="scientific">Candidatus Entotheonella gemina</name>
    <dbReference type="NCBI Taxonomy" id="1429439"/>
    <lineage>
        <taxon>Bacteria</taxon>
        <taxon>Pseudomonadati</taxon>
        <taxon>Nitrospinota/Tectimicrobiota group</taxon>
        <taxon>Candidatus Tectimicrobiota</taxon>
        <taxon>Candidatus Entotheonellia</taxon>
        <taxon>Candidatus Entotheonellales</taxon>
        <taxon>Candidatus Entotheonellaceae</taxon>
        <taxon>Candidatus Entotheonella</taxon>
    </lineage>
</organism>
<comment type="caution">
    <text evidence="1">The sequence shown here is derived from an EMBL/GenBank/DDBJ whole genome shotgun (WGS) entry which is preliminary data.</text>
</comment>
<sequence>MLPPLKPIAMKERVSMVLDMAMPLWFGVPIRSRGLIRDAWYESANAGGDGWSEARVVFSFFRG</sequence>
<keyword evidence="2" id="KW-1185">Reference proteome</keyword>
<dbReference type="AlphaFoldDB" id="W4MCT0"/>
<proteinExistence type="predicted"/>
<evidence type="ECO:0000313" key="2">
    <source>
        <dbReference type="Proteomes" id="UP000019140"/>
    </source>
</evidence>
<accession>W4MCT0</accession>
<reference evidence="1 2" key="1">
    <citation type="journal article" date="2014" name="Nature">
        <title>An environmental bacterial taxon with a large and distinct metabolic repertoire.</title>
        <authorList>
            <person name="Wilson M.C."/>
            <person name="Mori T."/>
            <person name="Ruckert C."/>
            <person name="Uria A.R."/>
            <person name="Helf M.J."/>
            <person name="Takada K."/>
            <person name="Gernert C."/>
            <person name="Steffens U.A."/>
            <person name="Heycke N."/>
            <person name="Schmitt S."/>
            <person name="Rinke C."/>
            <person name="Helfrich E.J."/>
            <person name="Brachmann A.O."/>
            <person name="Gurgui C."/>
            <person name="Wakimoto T."/>
            <person name="Kracht M."/>
            <person name="Crusemann M."/>
            <person name="Hentschel U."/>
            <person name="Abe I."/>
            <person name="Matsunaga S."/>
            <person name="Kalinowski J."/>
            <person name="Takeyama H."/>
            <person name="Piel J."/>
        </authorList>
    </citation>
    <scope>NUCLEOTIDE SEQUENCE [LARGE SCALE GENOMIC DNA]</scope>
    <source>
        <strain evidence="2">TSY2</strain>
    </source>
</reference>
<dbReference type="Proteomes" id="UP000019140">
    <property type="component" value="Unassembled WGS sequence"/>
</dbReference>